<dbReference type="Pfam" id="PF18941">
    <property type="entry name" value="DUF5688"/>
    <property type="match status" value="1"/>
</dbReference>
<protein>
    <submittedName>
        <fullName evidence="1">Uncharacterized protein</fullName>
    </submittedName>
</protein>
<sequence length="297" mass="34134">MAEKFTELFKMFCADVKDEVAKLCGFDVEVRDVTKNNGVKRKGLYFGEGRYSPIIYLEPYFDIKFIKNKEAINDIANQIYEIYKENKAETKKYDVENAVEHWKDAIYLEVINYEANKDVLELCPHIRFLDLAIVFRLLLYIDESGRASVLFDDIPDNSNLDEMYNIAKENTLKFFGLFRKNVADLLVDRSEDIDIPMWIDSSMYVLTNKTFTGGANLIVIPEVLKGLCEELEINSCYIVPSSTNEVIIIYGSDADSMTESIQSTIKHINDNEVPDTKVLSYNLYQFSMETGLVSIVK</sequence>
<evidence type="ECO:0000313" key="1">
    <source>
        <dbReference type="EMBL" id="DAE02569.1"/>
    </source>
</evidence>
<proteinExistence type="predicted"/>
<name>A0A8S5P822_9CAUD</name>
<accession>A0A8S5P822</accession>
<dbReference type="InterPro" id="IPR043743">
    <property type="entry name" value="DUF5688"/>
</dbReference>
<reference evidence="1" key="1">
    <citation type="journal article" date="2021" name="Proc. Natl. Acad. Sci. U.S.A.">
        <title>A Catalog of Tens of Thousands of Viruses from Human Metagenomes Reveals Hidden Associations with Chronic Diseases.</title>
        <authorList>
            <person name="Tisza M.J."/>
            <person name="Buck C.B."/>
        </authorList>
    </citation>
    <scope>NUCLEOTIDE SEQUENCE</scope>
    <source>
        <strain evidence="1">CtmYS12</strain>
    </source>
</reference>
<dbReference type="EMBL" id="BK015347">
    <property type="protein sequence ID" value="DAE02569.1"/>
    <property type="molecule type" value="Genomic_DNA"/>
</dbReference>
<organism evidence="1">
    <name type="scientific">Siphoviridae sp. ctmYS12</name>
    <dbReference type="NCBI Taxonomy" id="2825652"/>
    <lineage>
        <taxon>Viruses</taxon>
        <taxon>Duplodnaviria</taxon>
        <taxon>Heunggongvirae</taxon>
        <taxon>Uroviricota</taxon>
        <taxon>Caudoviricetes</taxon>
    </lineage>
</organism>